<dbReference type="InterPro" id="IPR004147">
    <property type="entry name" value="ABC1_dom"/>
</dbReference>
<accession>A0A7S2WUP7</accession>
<proteinExistence type="inferred from homology"/>
<evidence type="ECO:0000259" key="4">
    <source>
        <dbReference type="Pfam" id="PF03109"/>
    </source>
</evidence>
<dbReference type="SUPFAM" id="SSF56112">
    <property type="entry name" value="Protein kinase-like (PK-like)"/>
    <property type="match status" value="1"/>
</dbReference>
<dbReference type="AlphaFoldDB" id="A0A7S2WUP7"/>
<dbReference type="PANTHER" id="PTHR10566:SF113">
    <property type="entry name" value="PROTEIN ACTIVITY OF BC1 COMPLEX KINASE 7, CHLOROPLASTIC"/>
    <property type="match status" value="1"/>
</dbReference>
<dbReference type="CDD" id="cd05121">
    <property type="entry name" value="ABC1_ADCK3-like"/>
    <property type="match status" value="1"/>
</dbReference>
<dbReference type="Pfam" id="PF03109">
    <property type="entry name" value="ABC1"/>
    <property type="match status" value="1"/>
</dbReference>
<dbReference type="EMBL" id="HBHJ01027614">
    <property type="protein sequence ID" value="CAD9707294.1"/>
    <property type="molecule type" value="Transcribed_RNA"/>
</dbReference>
<feature type="domain" description="ABC1 atypical kinase-like" evidence="4">
    <location>
        <begin position="230"/>
        <end position="466"/>
    </location>
</feature>
<dbReference type="InterPro" id="IPR011009">
    <property type="entry name" value="Kinase-like_dom_sf"/>
</dbReference>
<sequence>MLCGRGGLVLMVGLALPLLSEPFTPGPRLTSFSRPMPSPVLHASPTTALEEEQVEEQGLAQPDTKQRLRDRVPFLRKRSIDKEAEDAAKQLMDASGTKWKDESAYRRTLNKLTNLISKTVKRGTGAADAADDDDATLGEVLEAGWAKRGSGSSIRRNVEVWRFGATAAFQVLKANKVQEPEERKKAATKAAEFIRDGLVRLGPTFVKLGQVISTRTDIFSDAYIQVLKTLQDDVPAFSGKRAKDIVAKELGRPVDEIFDQFDENPIAAASLGQVHSAYYKGSKVAIKVQRAGLKELFDVDLKNLKKLAELLDKFDPKSDGADRDWVAIYDESAKLLYEEIDYLKEEKNSLRFAKDFGGTPWVRTPKVYSFLSTPRLLTMEFVETLKLTDIAQIERLGLDRKLLAKRSAESFLAQVIRTGYFHCDPHPGNLAVDYEGNLVYYDYGMMDELKPNVREGFRNLCFALFEGGPFVSELQISQSSKRFILALEQMGVLAKGADRLAVEKFGRFCIKAFKEVQRGGSPANIKKAIGGDLQALTEAQVFRFPSTFTFIFRAFASIDGIGKGLDKDFDIAKLAQPFIEVFTEEVKYGRNSTEFQKLAAKTSLVTGLNPKDISTAITSPRKIAYIEETVRAMEQGNLKIRVRSLENEKALERMALSQSGTTALLVASVFLNLGLATTASVAATGMYITASAFGAKALSKAVAIKAFDKKLKQFESNDFEET</sequence>
<reference evidence="5" key="1">
    <citation type="submission" date="2021-01" db="EMBL/GenBank/DDBJ databases">
        <authorList>
            <person name="Corre E."/>
            <person name="Pelletier E."/>
            <person name="Niang G."/>
            <person name="Scheremetjew M."/>
            <person name="Finn R."/>
            <person name="Kale V."/>
            <person name="Holt S."/>
            <person name="Cochrane G."/>
            <person name="Meng A."/>
            <person name="Brown T."/>
            <person name="Cohen L."/>
        </authorList>
    </citation>
    <scope>NUCLEOTIDE SEQUENCE</scope>
    <source>
        <strain evidence="5">CCMP1243</strain>
    </source>
</reference>
<keyword evidence="3" id="KW-0732">Signal</keyword>
<evidence type="ECO:0000256" key="3">
    <source>
        <dbReference type="SAM" id="SignalP"/>
    </source>
</evidence>
<evidence type="ECO:0000256" key="2">
    <source>
        <dbReference type="SAM" id="MobiDB-lite"/>
    </source>
</evidence>
<organism evidence="5">
    <name type="scientific">Rhizochromulina marina</name>
    <dbReference type="NCBI Taxonomy" id="1034831"/>
    <lineage>
        <taxon>Eukaryota</taxon>
        <taxon>Sar</taxon>
        <taxon>Stramenopiles</taxon>
        <taxon>Ochrophyta</taxon>
        <taxon>Dictyochophyceae</taxon>
        <taxon>Rhizochromulinales</taxon>
        <taxon>Rhizochromulina</taxon>
    </lineage>
</organism>
<feature type="region of interest" description="Disordered" evidence="2">
    <location>
        <begin position="47"/>
        <end position="68"/>
    </location>
</feature>
<dbReference type="InterPro" id="IPR050154">
    <property type="entry name" value="UbiB_kinase"/>
</dbReference>
<feature type="signal peptide" evidence="3">
    <location>
        <begin position="1"/>
        <end position="22"/>
    </location>
</feature>
<dbReference type="PANTHER" id="PTHR10566">
    <property type="entry name" value="CHAPERONE-ACTIVITY OF BC1 COMPLEX CABC1 -RELATED"/>
    <property type="match status" value="1"/>
</dbReference>
<name>A0A7S2WUP7_9STRA</name>
<gene>
    <name evidence="5" type="ORF">RMAR1173_LOCUS18285</name>
</gene>
<comment type="similarity">
    <text evidence="1">Belongs to the protein kinase superfamily. ADCK protein kinase family.</text>
</comment>
<feature type="chain" id="PRO_5030506932" description="ABC1 atypical kinase-like domain-containing protein" evidence="3">
    <location>
        <begin position="23"/>
        <end position="722"/>
    </location>
</feature>
<evidence type="ECO:0000313" key="5">
    <source>
        <dbReference type="EMBL" id="CAD9707294.1"/>
    </source>
</evidence>
<protein>
    <recommendedName>
        <fullName evidence="4">ABC1 atypical kinase-like domain-containing protein</fullName>
    </recommendedName>
</protein>
<evidence type="ECO:0000256" key="1">
    <source>
        <dbReference type="ARBA" id="ARBA00009670"/>
    </source>
</evidence>